<gene>
    <name evidence="2" type="ORF">RJ640_003378</name>
</gene>
<name>A0AA88U9L6_9ASTE</name>
<comment type="caution">
    <text evidence="2">The sequence shown here is derived from an EMBL/GenBank/DDBJ whole genome shotgun (WGS) entry which is preliminary data.</text>
</comment>
<dbReference type="EMBL" id="JAVXUO010003064">
    <property type="protein sequence ID" value="KAK2967022.1"/>
    <property type="molecule type" value="Genomic_DNA"/>
</dbReference>
<dbReference type="PANTHER" id="PTHR37610:SF38">
    <property type="entry name" value="RETROTRANSPOSON COPIA-LIKE N-TERMINAL DOMAIN-CONTAINING PROTEIN"/>
    <property type="match status" value="1"/>
</dbReference>
<dbReference type="Proteomes" id="UP001187471">
    <property type="component" value="Unassembled WGS sequence"/>
</dbReference>
<evidence type="ECO:0000313" key="2">
    <source>
        <dbReference type="EMBL" id="KAK2967022.1"/>
    </source>
</evidence>
<organism evidence="2 3">
    <name type="scientific">Escallonia rubra</name>
    <dbReference type="NCBI Taxonomy" id="112253"/>
    <lineage>
        <taxon>Eukaryota</taxon>
        <taxon>Viridiplantae</taxon>
        <taxon>Streptophyta</taxon>
        <taxon>Embryophyta</taxon>
        <taxon>Tracheophyta</taxon>
        <taxon>Spermatophyta</taxon>
        <taxon>Magnoliopsida</taxon>
        <taxon>eudicotyledons</taxon>
        <taxon>Gunneridae</taxon>
        <taxon>Pentapetalae</taxon>
        <taxon>asterids</taxon>
        <taxon>campanulids</taxon>
        <taxon>Escalloniales</taxon>
        <taxon>Escalloniaceae</taxon>
        <taxon>Escallonia</taxon>
    </lineage>
</organism>
<dbReference type="AlphaFoldDB" id="A0AA88U9L6"/>
<proteinExistence type="predicted"/>
<dbReference type="Pfam" id="PF14244">
    <property type="entry name" value="Retrotran_gag_3"/>
    <property type="match status" value="1"/>
</dbReference>
<dbReference type="InterPro" id="IPR012337">
    <property type="entry name" value="RNaseH-like_sf"/>
</dbReference>
<evidence type="ECO:0000313" key="3">
    <source>
        <dbReference type="Proteomes" id="UP001187471"/>
    </source>
</evidence>
<dbReference type="Gene3D" id="3.30.420.10">
    <property type="entry name" value="Ribonuclease H-like superfamily/Ribonuclease H"/>
    <property type="match status" value="1"/>
</dbReference>
<evidence type="ECO:0000259" key="1">
    <source>
        <dbReference type="Pfam" id="PF14244"/>
    </source>
</evidence>
<sequence>MTQVLNQSQTQSHESGAQIGIKLDGTNYGLWSQIVEMYILGKDKLGYIYGDILQPQVTDPNFRKWRTENAVVKEWLINSMDPSLINNFIRFLIAKEVWDNIATTYLDGTDTSHVYDLKRQVMRSSNKEEAYAHVRREDLRHAVMMTKGDTTTGIVMLSRGGQKSQQQAPLQDILTKEIIGRCTKMEGLYYMDDFSLGRENNTQFSAKVHILRSDNGGEYVSNEFQEYFNAHGLYHETTCSQTAHHGVAERKNIHILETARALLTAAHILSEEQNWKKWPGFEDVSVMGNNEANEAPIVKGLAGNHFVKPIVNPFGPAMGISTSGIRESPVGP</sequence>
<keyword evidence="3" id="KW-1185">Reference proteome</keyword>
<accession>A0AA88U9L6</accession>
<dbReference type="PANTHER" id="PTHR37610">
    <property type="entry name" value="CCHC-TYPE DOMAIN-CONTAINING PROTEIN"/>
    <property type="match status" value="1"/>
</dbReference>
<dbReference type="InterPro" id="IPR036397">
    <property type="entry name" value="RNaseH_sf"/>
</dbReference>
<dbReference type="GO" id="GO:0003676">
    <property type="term" value="F:nucleic acid binding"/>
    <property type="evidence" value="ECO:0007669"/>
    <property type="project" value="InterPro"/>
</dbReference>
<dbReference type="SUPFAM" id="SSF53098">
    <property type="entry name" value="Ribonuclease H-like"/>
    <property type="match status" value="1"/>
</dbReference>
<protein>
    <recommendedName>
        <fullName evidence="1">Retrotransposon Copia-like N-terminal domain-containing protein</fullName>
    </recommendedName>
</protein>
<feature type="domain" description="Retrotransposon Copia-like N-terminal" evidence="1">
    <location>
        <begin position="14"/>
        <end position="55"/>
    </location>
</feature>
<dbReference type="InterPro" id="IPR029472">
    <property type="entry name" value="Copia-like_N"/>
</dbReference>
<reference evidence="2" key="1">
    <citation type="submission" date="2022-12" db="EMBL/GenBank/DDBJ databases">
        <title>Draft genome assemblies for two species of Escallonia (Escalloniales).</title>
        <authorList>
            <person name="Chanderbali A."/>
            <person name="Dervinis C."/>
            <person name="Anghel I."/>
            <person name="Soltis D."/>
            <person name="Soltis P."/>
            <person name="Zapata F."/>
        </authorList>
    </citation>
    <scope>NUCLEOTIDE SEQUENCE</scope>
    <source>
        <strain evidence="2">UCBG92.1500</strain>
        <tissue evidence="2">Leaf</tissue>
    </source>
</reference>